<accession>A0A101LVT9</accession>
<evidence type="ECO:0000313" key="1">
    <source>
        <dbReference type="EMBL" id="KUM46287.1"/>
    </source>
</evidence>
<keyword evidence="1" id="KW-0496">Mitochondrion</keyword>
<proteinExistence type="predicted"/>
<name>A0A101LVT9_PICGL</name>
<reference evidence="1" key="1">
    <citation type="journal article" date="2015" name="Genome Biol. Evol.">
        <title>Organellar Genomes of White Spruce (Picea glauca): Assembly and Annotation.</title>
        <authorList>
            <person name="Jackman S.D."/>
            <person name="Warren R.L."/>
            <person name="Gibb E.A."/>
            <person name="Vandervalk B.P."/>
            <person name="Mohamadi H."/>
            <person name="Chu J."/>
            <person name="Raymond A."/>
            <person name="Pleasance S."/>
            <person name="Coope R."/>
            <person name="Wildung M.R."/>
            <person name="Ritland C.E."/>
            <person name="Bousquet J."/>
            <person name="Jones S.J."/>
            <person name="Bohlmann J."/>
            <person name="Birol I."/>
        </authorList>
    </citation>
    <scope>NUCLEOTIDE SEQUENCE [LARGE SCALE GENOMIC DNA]</scope>
    <source>
        <tissue evidence="1">Flushing bud</tissue>
    </source>
</reference>
<geneLocation type="mitochondrion" evidence="1"/>
<organism evidence="1">
    <name type="scientific">Picea glauca</name>
    <name type="common">White spruce</name>
    <name type="synonym">Pinus glauca</name>
    <dbReference type="NCBI Taxonomy" id="3330"/>
    <lineage>
        <taxon>Eukaryota</taxon>
        <taxon>Viridiplantae</taxon>
        <taxon>Streptophyta</taxon>
        <taxon>Embryophyta</taxon>
        <taxon>Tracheophyta</taxon>
        <taxon>Spermatophyta</taxon>
        <taxon>Pinopsida</taxon>
        <taxon>Pinidae</taxon>
        <taxon>Conifers I</taxon>
        <taxon>Pinales</taxon>
        <taxon>Pinaceae</taxon>
        <taxon>Picea</taxon>
    </lineage>
</organism>
<dbReference type="EMBL" id="LKAM01000012">
    <property type="protein sequence ID" value="KUM46287.1"/>
    <property type="molecule type" value="Genomic_DNA"/>
</dbReference>
<protein>
    <submittedName>
        <fullName evidence="1">Uncharacterized protein</fullName>
    </submittedName>
</protein>
<comment type="caution">
    <text evidence="1">The sequence shown here is derived from an EMBL/GenBank/DDBJ whole genome shotgun (WGS) entry which is preliminary data.</text>
</comment>
<gene>
    <name evidence="1" type="ORF">ABT39_MTgene1793</name>
</gene>
<dbReference type="AlphaFoldDB" id="A0A101LVT9"/>
<sequence length="93" mass="10977">MIRFDEEPKVVGWIKVHHFWQDTNSNDPSLFRSRKSLDSWPEGIPAQAKDDLWNILQSRWIRKQSGPDMLRWGYQGKGEYTVKEAHHILSATQ</sequence>